<keyword evidence="4" id="KW-1185">Reference proteome</keyword>
<feature type="region of interest" description="Disordered" evidence="1">
    <location>
        <begin position="1"/>
        <end position="23"/>
    </location>
</feature>
<evidence type="ECO:0000313" key="3">
    <source>
        <dbReference type="EMBL" id="GIJ35323.1"/>
    </source>
</evidence>
<keyword evidence="2" id="KW-0472">Membrane</keyword>
<gene>
    <name evidence="3" type="ORF">Vse01_44710</name>
</gene>
<sequence length="61" mass="6204">MGGRSAISAPSTPPPGWQARPAPDGSQIPFALILLNVVDGAITGIVTYLRGVTGDPYGRLG</sequence>
<evidence type="ECO:0000256" key="1">
    <source>
        <dbReference type="SAM" id="MobiDB-lite"/>
    </source>
</evidence>
<name>A0A9W5UVW1_9ACTN</name>
<evidence type="ECO:0000313" key="4">
    <source>
        <dbReference type="Proteomes" id="UP000607311"/>
    </source>
</evidence>
<accession>A0A9W5UVW1</accession>
<protein>
    <submittedName>
        <fullName evidence="3">Uncharacterized protein</fullName>
    </submittedName>
</protein>
<keyword evidence="2" id="KW-0812">Transmembrane</keyword>
<organism evidence="3 4">
    <name type="scientific">Micromonospora sediminimaris</name>
    <dbReference type="NCBI Taxonomy" id="547162"/>
    <lineage>
        <taxon>Bacteria</taxon>
        <taxon>Bacillati</taxon>
        <taxon>Actinomycetota</taxon>
        <taxon>Actinomycetes</taxon>
        <taxon>Micromonosporales</taxon>
        <taxon>Micromonosporaceae</taxon>
        <taxon>Micromonospora</taxon>
    </lineage>
</organism>
<keyword evidence="2" id="KW-1133">Transmembrane helix</keyword>
<dbReference type="Proteomes" id="UP000607311">
    <property type="component" value="Unassembled WGS sequence"/>
</dbReference>
<reference evidence="3" key="1">
    <citation type="submission" date="2021-01" db="EMBL/GenBank/DDBJ databases">
        <title>Whole genome shotgun sequence of Verrucosispora sediminis NBRC 107745.</title>
        <authorList>
            <person name="Komaki H."/>
            <person name="Tamura T."/>
        </authorList>
    </citation>
    <scope>NUCLEOTIDE SEQUENCE</scope>
    <source>
        <strain evidence="3">NBRC 107745</strain>
    </source>
</reference>
<dbReference type="AlphaFoldDB" id="A0A9W5UVW1"/>
<proteinExistence type="predicted"/>
<comment type="caution">
    <text evidence="3">The sequence shown here is derived from an EMBL/GenBank/DDBJ whole genome shotgun (WGS) entry which is preliminary data.</text>
</comment>
<evidence type="ECO:0000256" key="2">
    <source>
        <dbReference type="SAM" id="Phobius"/>
    </source>
</evidence>
<dbReference type="EMBL" id="BOPD01000029">
    <property type="protein sequence ID" value="GIJ35323.1"/>
    <property type="molecule type" value="Genomic_DNA"/>
</dbReference>
<feature type="transmembrane region" description="Helical" evidence="2">
    <location>
        <begin position="28"/>
        <end position="49"/>
    </location>
</feature>